<organism evidence="7 8">
    <name type="scientific">Desulfonatronum thiosulfatophilum</name>
    <dbReference type="NCBI Taxonomy" id="617002"/>
    <lineage>
        <taxon>Bacteria</taxon>
        <taxon>Pseudomonadati</taxon>
        <taxon>Thermodesulfobacteriota</taxon>
        <taxon>Desulfovibrionia</taxon>
        <taxon>Desulfovibrionales</taxon>
        <taxon>Desulfonatronaceae</taxon>
        <taxon>Desulfonatronum</taxon>
    </lineage>
</organism>
<dbReference type="STRING" id="617002.SAMN05660653_01068"/>
<evidence type="ECO:0000256" key="2">
    <source>
        <dbReference type="ARBA" id="ARBA00022741"/>
    </source>
</evidence>
<dbReference type="InterPro" id="IPR043519">
    <property type="entry name" value="NT_sf"/>
</dbReference>
<evidence type="ECO:0000256" key="4">
    <source>
        <dbReference type="SAM" id="MobiDB-lite"/>
    </source>
</evidence>
<dbReference type="SUPFAM" id="SSF81891">
    <property type="entry name" value="Poly A polymerase C-terminal region-like"/>
    <property type="match status" value="1"/>
</dbReference>
<dbReference type="EMBL" id="FMXO01000005">
    <property type="protein sequence ID" value="SDB22082.1"/>
    <property type="molecule type" value="Genomic_DNA"/>
</dbReference>
<dbReference type="PANTHER" id="PTHR43051:SF1">
    <property type="entry name" value="POLYNUCLEOTIDE ADENYLYLTRANSFERASE FAMILY PROTEIN"/>
    <property type="match status" value="1"/>
</dbReference>
<dbReference type="InterPro" id="IPR052191">
    <property type="entry name" value="tRNA_ntf/polyA_polymerase_I"/>
</dbReference>
<dbReference type="InterPro" id="IPR002646">
    <property type="entry name" value="PolA_pol_head_dom"/>
</dbReference>
<proteinExistence type="inferred from homology"/>
<comment type="similarity">
    <text evidence="3">Belongs to the tRNA nucleotidyltransferase/poly(A) polymerase family.</text>
</comment>
<evidence type="ECO:0000259" key="5">
    <source>
        <dbReference type="Pfam" id="PF01743"/>
    </source>
</evidence>
<dbReference type="Pfam" id="PF12627">
    <property type="entry name" value="PolyA_pol_RNAbd"/>
    <property type="match status" value="1"/>
</dbReference>
<dbReference type="GO" id="GO:1990817">
    <property type="term" value="F:poly(A) RNA polymerase activity"/>
    <property type="evidence" value="ECO:0007669"/>
    <property type="project" value="InterPro"/>
</dbReference>
<dbReference type="GO" id="GO:0006396">
    <property type="term" value="P:RNA processing"/>
    <property type="evidence" value="ECO:0007669"/>
    <property type="project" value="InterPro"/>
</dbReference>
<reference evidence="7 8" key="1">
    <citation type="submission" date="2016-10" db="EMBL/GenBank/DDBJ databases">
        <authorList>
            <person name="de Groot N.N."/>
        </authorList>
    </citation>
    <scope>NUCLEOTIDE SEQUENCE [LARGE SCALE GENOMIC DNA]</scope>
    <source>
        <strain evidence="7 8">ASO4-2</strain>
    </source>
</reference>
<dbReference type="SUPFAM" id="SSF81301">
    <property type="entry name" value="Nucleotidyltransferase"/>
    <property type="match status" value="1"/>
</dbReference>
<dbReference type="NCBIfam" id="TIGR01942">
    <property type="entry name" value="pcnB"/>
    <property type="match status" value="1"/>
</dbReference>
<keyword evidence="3" id="KW-0694">RNA-binding</keyword>
<dbReference type="GO" id="GO:0003723">
    <property type="term" value="F:RNA binding"/>
    <property type="evidence" value="ECO:0007669"/>
    <property type="project" value="UniProtKB-KW"/>
</dbReference>
<feature type="region of interest" description="Disordered" evidence="4">
    <location>
        <begin position="379"/>
        <end position="402"/>
    </location>
</feature>
<gene>
    <name evidence="7" type="ORF">SAMN05660653_01068</name>
</gene>
<evidence type="ECO:0000256" key="3">
    <source>
        <dbReference type="RuleBase" id="RU003953"/>
    </source>
</evidence>
<evidence type="ECO:0000313" key="8">
    <source>
        <dbReference type="Proteomes" id="UP000198771"/>
    </source>
</evidence>
<dbReference type="PANTHER" id="PTHR43051">
    <property type="entry name" value="POLYNUCLEOTIDE ADENYLYLTRANSFERASE FAMILY PROTEIN"/>
    <property type="match status" value="1"/>
</dbReference>
<dbReference type="GO" id="GO:0000166">
    <property type="term" value="F:nucleotide binding"/>
    <property type="evidence" value="ECO:0007669"/>
    <property type="project" value="UniProtKB-KW"/>
</dbReference>
<evidence type="ECO:0000313" key="7">
    <source>
        <dbReference type="EMBL" id="SDB22082.1"/>
    </source>
</evidence>
<dbReference type="InterPro" id="IPR032828">
    <property type="entry name" value="PolyA_RNA-bd"/>
</dbReference>
<dbReference type="Pfam" id="PF01743">
    <property type="entry name" value="PolyA_pol"/>
    <property type="match status" value="1"/>
</dbReference>
<dbReference type="InterPro" id="IPR010206">
    <property type="entry name" value="PolA_pol_I"/>
</dbReference>
<keyword evidence="2" id="KW-0547">Nucleotide-binding</keyword>
<feature type="domain" description="tRNA nucleotidyltransferase/poly(A) polymerase RNA and SrmB- binding" evidence="6">
    <location>
        <begin position="163"/>
        <end position="225"/>
    </location>
</feature>
<protein>
    <submittedName>
        <fullName evidence="7">Poly(A) polymerase</fullName>
    </submittedName>
</protein>
<dbReference type="AlphaFoldDB" id="A0A1G6BN73"/>
<dbReference type="Proteomes" id="UP000198771">
    <property type="component" value="Unassembled WGS sequence"/>
</dbReference>
<feature type="compositionally biased region" description="Basic residues" evidence="4">
    <location>
        <begin position="392"/>
        <end position="402"/>
    </location>
</feature>
<sequence length="402" mass="46722">MYRLVRRGYIAYLVGGSVRDLLLGRVPKDFDVSTNATPNQIKKVFRNCFLIGRRFRLAHIKFNDQIIETSTFRRCPEPEENGSDELYVFRDNCYGTPNEDALRRDFTINALFYEIGKFSIIDHVGGVSDIENRLIRCIGDPNIRFREDPVRMIRAIRFASRLDFNIEPATYNAITRHSAEIRKSSPARIFEELQKLFSYGSGEKSVRLLYKTGLLQELMPEVSQYLDHDQSQDSILWSWLRHLDDRIKETGKLEVVLIFATLLFVPIQRLVAARFAEFEAKGERVSANELLAELLVPVCVRISMPRWMSARMIQIMTNQSRFVPDKRKRFSKRGFAAQEGFPETLALYELGLRVAGEDLSRSEPWRALRKESEAQLARITAEGGNSEQVRQPYRRSSRRRRR</sequence>
<evidence type="ECO:0000256" key="1">
    <source>
        <dbReference type="ARBA" id="ARBA00022679"/>
    </source>
</evidence>
<feature type="domain" description="Poly A polymerase head" evidence="5">
    <location>
        <begin position="11"/>
        <end position="136"/>
    </location>
</feature>
<name>A0A1G6BN73_9BACT</name>
<dbReference type="Gene3D" id="3.30.460.10">
    <property type="entry name" value="Beta Polymerase, domain 2"/>
    <property type="match status" value="1"/>
</dbReference>
<keyword evidence="1 3" id="KW-0808">Transferase</keyword>
<accession>A0A1G6BN73</accession>
<keyword evidence="8" id="KW-1185">Reference proteome</keyword>
<dbReference type="Gene3D" id="1.10.3090.10">
    <property type="entry name" value="cca-adding enzyme, domain 2"/>
    <property type="match status" value="1"/>
</dbReference>
<dbReference type="CDD" id="cd05398">
    <property type="entry name" value="NT_ClassII-CCAase"/>
    <property type="match status" value="1"/>
</dbReference>
<dbReference type="GO" id="GO:0043633">
    <property type="term" value="P:polyadenylation-dependent RNA catabolic process"/>
    <property type="evidence" value="ECO:0007669"/>
    <property type="project" value="InterPro"/>
</dbReference>
<evidence type="ECO:0000259" key="6">
    <source>
        <dbReference type="Pfam" id="PF12627"/>
    </source>
</evidence>